<reference evidence="1 2" key="1">
    <citation type="submission" date="2020-08" db="EMBL/GenBank/DDBJ databases">
        <authorList>
            <person name="Hejnol A."/>
        </authorList>
    </citation>
    <scope>NUCLEOTIDE SEQUENCE [LARGE SCALE GENOMIC DNA]</scope>
</reference>
<dbReference type="GO" id="GO:0008289">
    <property type="term" value="F:lipid binding"/>
    <property type="evidence" value="ECO:0007669"/>
    <property type="project" value="UniProtKB-KW"/>
</dbReference>
<keyword evidence="2" id="KW-1185">Reference proteome</keyword>
<accession>A0A7I8VJD9</accession>
<dbReference type="Gene3D" id="2.40.128.20">
    <property type="match status" value="1"/>
</dbReference>
<proteinExistence type="predicted"/>
<evidence type="ECO:0000313" key="2">
    <source>
        <dbReference type="Proteomes" id="UP000549394"/>
    </source>
</evidence>
<dbReference type="SUPFAM" id="SSF50814">
    <property type="entry name" value="Lipocalins"/>
    <property type="match status" value="1"/>
</dbReference>
<organism evidence="1 2">
    <name type="scientific">Dimorphilus gyrociliatus</name>
    <dbReference type="NCBI Taxonomy" id="2664684"/>
    <lineage>
        <taxon>Eukaryota</taxon>
        <taxon>Metazoa</taxon>
        <taxon>Spiralia</taxon>
        <taxon>Lophotrochozoa</taxon>
        <taxon>Annelida</taxon>
        <taxon>Polychaeta</taxon>
        <taxon>Polychaeta incertae sedis</taxon>
        <taxon>Dinophilidae</taxon>
        <taxon>Dimorphilus</taxon>
    </lineage>
</organism>
<gene>
    <name evidence="1" type="ORF">DGYR_LOCUS4972</name>
</gene>
<dbReference type="InterPro" id="IPR012674">
    <property type="entry name" value="Calycin"/>
</dbReference>
<protein>
    <submittedName>
        <fullName evidence="1">DgyrCDS5235</fullName>
    </submittedName>
</protein>
<dbReference type="EMBL" id="CAJFCJ010000006">
    <property type="protein sequence ID" value="CAD5116335.1"/>
    <property type="molecule type" value="Genomic_DNA"/>
</dbReference>
<evidence type="ECO:0000313" key="1">
    <source>
        <dbReference type="EMBL" id="CAD5116335.1"/>
    </source>
</evidence>
<sequence length="141" mass="15950">MEKLNGKWQMVKVSNNYNDVLKEAKFTVEMVDKTEKNIVTYNYNPTENTMEISIEANGEELCLINGKIGGESFDGNMVDGRPAIRTMKYVDGKLILKEISGEIEIVTEMFTAEEKLIMVVKVNGKEAVREYTKVAQFLTAI</sequence>
<name>A0A7I8VJD9_9ANNE</name>
<dbReference type="AlphaFoldDB" id="A0A7I8VJD9"/>
<comment type="caution">
    <text evidence="1">The sequence shown here is derived from an EMBL/GenBank/DDBJ whole genome shotgun (WGS) entry which is preliminary data.</text>
</comment>
<dbReference type="Proteomes" id="UP000549394">
    <property type="component" value="Unassembled WGS sequence"/>
</dbReference>